<dbReference type="PRINTS" id="PR01438">
    <property type="entry name" value="UNVRSLSTRESS"/>
</dbReference>
<feature type="domain" description="UspA" evidence="2">
    <location>
        <begin position="4"/>
        <end position="139"/>
    </location>
</feature>
<accession>A0A7W9SPG0</accession>
<dbReference type="Gene3D" id="3.40.50.620">
    <property type="entry name" value="HUPs"/>
    <property type="match status" value="2"/>
</dbReference>
<sequence length="294" mass="31708">MIQVLVGVDQEAGPVVPLLKRLQFPRAHYAFVHTLSASDYLSYGIEGARTSDEVEKIVVAENRHARQLAESAAKGLPGAVGEVLFGHPTEAILRRAESLHAELVALNAAHTHSERMAVLTGSVARGVALGAHQSVLIARPSELFQADDLPVRAVFATDHSEYANRCLEQLIELAPQGLSHLLVMTAVPERELEVLDRELPELGVSVAASVRRALETRNQSVVKRLSQELRHTTVESVVLTLPIHESIDQALDQASADLLILGAKGHSVLERLTLGSVSLHQALQGPASVLILRA</sequence>
<evidence type="ECO:0000256" key="1">
    <source>
        <dbReference type="ARBA" id="ARBA00008791"/>
    </source>
</evidence>
<gene>
    <name evidence="3" type="ORF">HNQ39_002157</name>
</gene>
<dbReference type="InterPro" id="IPR006015">
    <property type="entry name" value="Universal_stress_UspA"/>
</dbReference>
<dbReference type="PANTHER" id="PTHR46268">
    <property type="entry name" value="STRESS RESPONSE PROTEIN NHAX"/>
    <property type="match status" value="1"/>
</dbReference>
<dbReference type="Proteomes" id="UP000520814">
    <property type="component" value="Unassembled WGS sequence"/>
</dbReference>
<reference evidence="3 4" key="1">
    <citation type="submission" date="2020-08" db="EMBL/GenBank/DDBJ databases">
        <title>Genomic Encyclopedia of Type Strains, Phase IV (KMG-IV): sequencing the most valuable type-strain genomes for metagenomic binning, comparative biology and taxonomic classification.</title>
        <authorList>
            <person name="Goeker M."/>
        </authorList>
    </citation>
    <scope>NUCLEOTIDE SEQUENCE [LARGE SCALE GENOMIC DNA]</scope>
    <source>
        <strain evidence="3 4">DSM 23562</strain>
    </source>
</reference>
<dbReference type="InterPro" id="IPR014729">
    <property type="entry name" value="Rossmann-like_a/b/a_fold"/>
</dbReference>
<dbReference type="Pfam" id="PF00582">
    <property type="entry name" value="Usp"/>
    <property type="match status" value="2"/>
</dbReference>
<evidence type="ECO:0000313" key="3">
    <source>
        <dbReference type="EMBL" id="MBB6050366.1"/>
    </source>
</evidence>
<evidence type="ECO:0000313" key="4">
    <source>
        <dbReference type="Proteomes" id="UP000520814"/>
    </source>
</evidence>
<name>A0A7W9SPG0_ARMRO</name>
<dbReference type="CDD" id="cd00293">
    <property type="entry name" value="USP-like"/>
    <property type="match status" value="2"/>
</dbReference>
<dbReference type="InterPro" id="IPR006016">
    <property type="entry name" value="UspA"/>
</dbReference>
<comment type="caution">
    <text evidence="3">The sequence shown here is derived from an EMBL/GenBank/DDBJ whole genome shotgun (WGS) entry which is preliminary data.</text>
</comment>
<dbReference type="SUPFAM" id="SSF52402">
    <property type="entry name" value="Adenine nucleotide alpha hydrolases-like"/>
    <property type="match status" value="2"/>
</dbReference>
<dbReference type="PANTHER" id="PTHR46268:SF6">
    <property type="entry name" value="UNIVERSAL STRESS PROTEIN UP12"/>
    <property type="match status" value="1"/>
</dbReference>
<proteinExistence type="inferred from homology"/>
<feature type="domain" description="UspA" evidence="2">
    <location>
        <begin position="153"/>
        <end position="293"/>
    </location>
</feature>
<protein>
    <submittedName>
        <fullName evidence="3">Nucleotide-binding universal stress UspA family protein</fullName>
    </submittedName>
</protein>
<organism evidence="3 4">
    <name type="scientific">Armatimonas rosea</name>
    <dbReference type="NCBI Taxonomy" id="685828"/>
    <lineage>
        <taxon>Bacteria</taxon>
        <taxon>Bacillati</taxon>
        <taxon>Armatimonadota</taxon>
        <taxon>Armatimonadia</taxon>
        <taxon>Armatimonadales</taxon>
        <taxon>Armatimonadaceae</taxon>
        <taxon>Armatimonas</taxon>
    </lineage>
</organism>
<dbReference type="AlphaFoldDB" id="A0A7W9SPG0"/>
<comment type="similarity">
    <text evidence="1">Belongs to the universal stress protein A family.</text>
</comment>
<keyword evidence="4" id="KW-1185">Reference proteome</keyword>
<dbReference type="EMBL" id="JACHGW010000002">
    <property type="protein sequence ID" value="MBB6050366.1"/>
    <property type="molecule type" value="Genomic_DNA"/>
</dbReference>
<dbReference type="RefSeq" id="WP_184195190.1">
    <property type="nucleotide sequence ID" value="NZ_JACHGW010000002.1"/>
</dbReference>
<evidence type="ECO:0000259" key="2">
    <source>
        <dbReference type="Pfam" id="PF00582"/>
    </source>
</evidence>